<feature type="region of interest" description="Disordered" evidence="3">
    <location>
        <begin position="1"/>
        <end position="111"/>
    </location>
</feature>
<dbReference type="EMBL" id="BSYO01000020">
    <property type="protein sequence ID" value="GMH19362.1"/>
    <property type="molecule type" value="Genomic_DNA"/>
</dbReference>
<name>A0AAD3XVR1_NEPGR</name>
<keyword evidence="2" id="KW-0539">Nucleus</keyword>
<gene>
    <name evidence="5" type="ORF">Nepgr_021203</name>
</gene>
<feature type="compositionally biased region" description="Basic and acidic residues" evidence="3">
    <location>
        <begin position="30"/>
        <end position="44"/>
    </location>
</feature>
<dbReference type="Pfam" id="PF08159">
    <property type="entry name" value="NUC153"/>
    <property type="match status" value="1"/>
</dbReference>
<dbReference type="PANTHER" id="PTHR14927">
    <property type="entry name" value="NUCLEOLAR PROTEIN 10"/>
    <property type="match status" value="1"/>
</dbReference>
<dbReference type="InterPro" id="IPR012580">
    <property type="entry name" value="NUC153"/>
</dbReference>
<comment type="subcellular location">
    <subcellularLocation>
        <location evidence="1">Nucleus</location>
        <location evidence="1">Nucleolus</location>
    </subcellularLocation>
</comment>
<comment type="caution">
    <text evidence="5">The sequence shown here is derived from an EMBL/GenBank/DDBJ whole genome shotgun (WGS) entry which is preliminary data.</text>
</comment>
<dbReference type="Proteomes" id="UP001279734">
    <property type="component" value="Unassembled WGS sequence"/>
</dbReference>
<accession>A0AAD3XVR1</accession>
<evidence type="ECO:0000256" key="1">
    <source>
        <dbReference type="ARBA" id="ARBA00004604"/>
    </source>
</evidence>
<evidence type="ECO:0000313" key="6">
    <source>
        <dbReference type="Proteomes" id="UP001279734"/>
    </source>
</evidence>
<sequence length="147" mass="16607">MNNEAENEEKDADQAEKKASKKKKGMSSKILKDPGFEEMFRNEDFQIDEQSTEFKALHPVASKKKPPLIEDYFDPVMEAGGQGSSDSNASSASKDELADHDRVKKRSQARRLYEVKDDWHADAFFNQTSIPKDNLPMGVRVAALQKD</sequence>
<dbReference type="PANTHER" id="PTHR14927:SF0">
    <property type="entry name" value="NUCLEOLAR PROTEIN 10"/>
    <property type="match status" value="1"/>
</dbReference>
<keyword evidence="6" id="KW-1185">Reference proteome</keyword>
<evidence type="ECO:0000256" key="3">
    <source>
        <dbReference type="SAM" id="MobiDB-lite"/>
    </source>
</evidence>
<evidence type="ECO:0000313" key="5">
    <source>
        <dbReference type="EMBL" id="GMH19362.1"/>
    </source>
</evidence>
<evidence type="ECO:0000256" key="2">
    <source>
        <dbReference type="ARBA" id="ARBA00023242"/>
    </source>
</evidence>
<dbReference type="GO" id="GO:0030686">
    <property type="term" value="C:90S preribosome"/>
    <property type="evidence" value="ECO:0007669"/>
    <property type="project" value="TreeGrafter"/>
</dbReference>
<feature type="domain" description="NUC153" evidence="4">
    <location>
        <begin position="34"/>
        <end position="60"/>
    </location>
</feature>
<dbReference type="GO" id="GO:0000462">
    <property type="term" value="P:maturation of SSU-rRNA from tricistronic rRNA transcript (SSU-rRNA, 5.8S rRNA, LSU-rRNA)"/>
    <property type="evidence" value="ECO:0007669"/>
    <property type="project" value="TreeGrafter"/>
</dbReference>
<feature type="compositionally biased region" description="Acidic residues" evidence="3">
    <location>
        <begin position="1"/>
        <end position="11"/>
    </location>
</feature>
<dbReference type="GO" id="GO:0032040">
    <property type="term" value="C:small-subunit processome"/>
    <property type="evidence" value="ECO:0007669"/>
    <property type="project" value="TreeGrafter"/>
</dbReference>
<dbReference type="InterPro" id="IPR040382">
    <property type="entry name" value="NOL10/Enp2"/>
</dbReference>
<protein>
    <recommendedName>
        <fullName evidence="4">NUC153 domain-containing protein</fullName>
    </recommendedName>
</protein>
<feature type="compositionally biased region" description="Basic and acidic residues" evidence="3">
    <location>
        <begin position="93"/>
        <end position="102"/>
    </location>
</feature>
<reference evidence="5" key="1">
    <citation type="submission" date="2023-05" db="EMBL/GenBank/DDBJ databases">
        <title>Nepenthes gracilis genome sequencing.</title>
        <authorList>
            <person name="Fukushima K."/>
        </authorList>
    </citation>
    <scope>NUCLEOTIDE SEQUENCE</scope>
    <source>
        <strain evidence="5">SING2019-196</strain>
    </source>
</reference>
<evidence type="ECO:0000259" key="4">
    <source>
        <dbReference type="Pfam" id="PF08159"/>
    </source>
</evidence>
<dbReference type="AlphaFoldDB" id="A0AAD3XVR1"/>
<organism evidence="5 6">
    <name type="scientific">Nepenthes gracilis</name>
    <name type="common">Slender pitcher plant</name>
    <dbReference type="NCBI Taxonomy" id="150966"/>
    <lineage>
        <taxon>Eukaryota</taxon>
        <taxon>Viridiplantae</taxon>
        <taxon>Streptophyta</taxon>
        <taxon>Embryophyta</taxon>
        <taxon>Tracheophyta</taxon>
        <taxon>Spermatophyta</taxon>
        <taxon>Magnoliopsida</taxon>
        <taxon>eudicotyledons</taxon>
        <taxon>Gunneridae</taxon>
        <taxon>Pentapetalae</taxon>
        <taxon>Caryophyllales</taxon>
        <taxon>Nepenthaceae</taxon>
        <taxon>Nepenthes</taxon>
    </lineage>
</organism>
<proteinExistence type="predicted"/>